<reference evidence="3" key="1">
    <citation type="submission" date="2016-07" db="EMBL/GenBank/DDBJ databases">
        <authorList>
            <person name="Florea S."/>
            <person name="Webb J.S."/>
            <person name="Jaromczyk J."/>
            <person name="Schardl C.L."/>
        </authorList>
    </citation>
    <scope>NUCLEOTIDE SEQUENCE [LARGE SCALE GENOMIC DNA]</scope>
    <source>
        <strain evidence="3">MV-1</strain>
    </source>
</reference>
<organism evidence="2 3">
    <name type="scientific">Magnetovibrio blakemorei</name>
    <dbReference type="NCBI Taxonomy" id="28181"/>
    <lineage>
        <taxon>Bacteria</taxon>
        <taxon>Pseudomonadati</taxon>
        <taxon>Pseudomonadota</taxon>
        <taxon>Alphaproteobacteria</taxon>
        <taxon>Rhodospirillales</taxon>
        <taxon>Magnetovibrionaceae</taxon>
        <taxon>Magnetovibrio</taxon>
    </lineage>
</organism>
<sequence>MPKLLFTVTEDWAFWSHRLPSAFAARDAGYDVVVAARMANHRQRIEALGFRTVNWAIKRESQNPFSELAALFDLIRIYRLERPDVSYHVALKSILYGSIAARIAKVGATVNLFSGLGIVFISQAPKFRLIRALVTPLLRWALKPARTRLQVQNSDDRALLNSLGVSTPERTDLVPGSGLDIENFPETPEPPIRLPQSPPVAVLVARMLWDKGIGELVQAAHILKQRGVPLRLVLVGNPDPANPASIPEAQLKAWQDEGLLEWWGRREDVADILAQSHIAVLPSYREGMPRSLLEAASIGRPLVAFDAVGCRDLIRSGENGVLVPFKDVPALADALETLATDAPLRLRLGHQARLDIERTYSADAIRAHIAHILTSLKPK</sequence>
<comment type="caution">
    <text evidence="2">The sequence shown here is derived from an EMBL/GenBank/DDBJ whole genome shotgun (WGS) entry which is preliminary data.</text>
</comment>
<dbReference type="Pfam" id="PF13477">
    <property type="entry name" value="Glyco_trans_4_2"/>
    <property type="match status" value="1"/>
</dbReference>
<dbReference type="OrthoDB" id="9790710at2"/>
<dbReference type="Gene3D" id="3.40.50.2000">
    <property type="entry name" value="Glycogen Phosphorylase B"/>
    <property type="match status" value="2"/>
</dbReference>
<dbReference type="AlphaFoldDB" id="A0A1E5Q5I6"/>
<dbReference type="Pfam" id="PF13692">
    <property type="entry name" value="Glyco_trans_1_4"/>
    <property type="match status" value="1"/>
</dbReference>
<protein>
    <recommendedName>
        <fullName evidence="1">Glycosyltransferase subfamily 4-like N-terminal domain-containing protein</fullName>
    </recommendedName>
</protein>
<dbReference type="PANTHER" id="PTHR12526:SF638">
    <property type="entry name" value="SPORE COAT PROTEIN SA"/>
    <property type="match status" value="1"/>
</dbReference>
<evidence type="ECO:0000259" key="1">
    <source>
        <dbReference type="Pfam" id="PF13477"/>
    </source>
</evidence>
<feature type="domain" description="Glycosyltransferase subfamily 4-like N-terminal" evidence="1">
    <location>
        <begin position="3"/>
        <end position="146"/>
    </location>
</feature>
<dbReference type="SUPFAM" id="SSF53756">
    <property type="entry name" value="UDP-Glycosyltransferase/glycogen phosphorylase"/>
    <property type="match status" value="1"/>
</dbReference>
<dbReference type="RefSeq" id="WP_069959024.1">
    <property type="nucleotide sequence ID" value="NZ_MCGG01000055.1"/>
</dbReference>
<dbReference type="CDD" id="cd03808">
    <property type="entry name" value="GT4_CapM-like"/>
    <property type="match status" value="1"/>
</dbReference>
<dbReference type="EMBL" id="MCGG01000055">
    <property type="protein sequence ID" value="OEJ65134.1"/>
    <property type="molecule type" value="Genomic_DNA"/>
</dbReference>
<evidence type="ECO:0000313" key="3">
    <source>
        <dbReference type="Proteomes" id="UP000095347"/>
    </source>
</evidence>
<dbReference type="GO" id="GO:0016757">
    <property type="term" value="F:glycosyltransferase activity"/>
    <property type="evidence" value="ECO:0007669"/>
    <property type="project" value="TreeGrafter"/>
</dbReference>
<keyword evidence="3" id="KW-1185">Reference proteome</keyword>
<evidence type="ECO:0000313" key="2">
    <source>
        <dbReference type="EMBL" id="OEJ65134.1"/>
    </source>
</evidence>
<dbReference type="Proteomes" id="UP000095347">
    <property type="component" value="Unassembled WGS sequence"/>
</dbReference>
<accession>A0A1E5Q5I6</accession>
<dbReference type="STRING" id="28181.BEN30_15750"/>
<name>A0A1E5Q5I6_9PROT</name>
<dbReference type="PANTHER" id="PTHR12526">
    <property type="entry name" value="GLYCOSYLTRANSFERASE"/>
    <property type="match status" value="1"/>
</dbReference>
<dbReference type="InterPro" id="IPR028098">
    <property type="entry name" value="Glyco_trans_4-like_N"/>
</dbReference>
<proteinExistence type="predicted"/>
<gene>
    <name evidence="2" type="ORF">BEN30_15750</name>
</gene>